<proteinExistence type="predicted"/>
<reference evidence="2 3" key="1">
    <citation type="submission" date="2021-01" db="EMBL/GenBank/DDBJ databases">
        <title>Belnapia mucosa sp. nov. and Belnapia arida sp. nov., isolated from the Tabernas Desert (Almeria, Spain).</title>
        <authorList>
            <person name="Molina-Menor E."/>
            <person name="Vidal-Verdu A."/>
            <person name="Calonge A."/>
            <person name="Satari L."/>
            <person name="Pereto J."/>
            <person name="Porcar M."/>
        </authorList>
    </citation>
    <scope>NUCLEOTIDE SEQUENCE [LARGE SCALE GENOMIC DNA]</scope>
    <source>
        <strain evidence="2 3">T18</strain>
    </source>
</reference>
<evidence type="ECO:0000313" key="3">
    <source>
        <dbReference type="Proteomes" id="UP000660885"/>
    </source>
</evidence>
<dbReference type="Proteomes" id="UP000660885">
    <property type="component" value="Unassembled WGS sequence"/>
</dbReference>
<protein>
    <submittedName>
        <fullName evidence="2">MFS transporter</fullName>
    </submittedName>
</protein>
<sequence length="93" mass="9837">MAATTEEISLLAPLANRTFAALWVASIVSSVRPAMHTMGASWTLVQVGTPERPWRSPSPAHAAQAQSAETTAVPSLQERSLTPQGGSQIARRS</sequence>
<comment type="caution">
    <text evidence="2">The sequence shown here is derived from an EMBL/GenBank/DDBJ whole genome shotgun (WGS) entry which is preliminary data.</text>
</comment>
<evidence type="ECO:0000256" key="1">
    <source>
        <dbReference type="SAM" id="MobiDB-lite"/>
    </source>
</evidence>
<feature type="compositionally biased region" description="Low complexity" evidence="1">
    <location>
        <begin position="57"/>
        <end position="72"/>
    </location>
</feature>
<gene>
    <name evidence="2" type="ORF">JMJ56_26550</name>
</gene>
<accession>A0ABS1UAI8</accession>
<dbReference type="EMBL" id="JAETWB010000030">
    <property type="protein sequence ID" value="MBL6081555.1"/>
    <property type="molecule type" value="Genomic_DNA"/>
</dbReference>
<organism evidence="2 3">
    <name type="scientific">Belnapia arida</name>
    <dbReference type="NCBI Taxonomy" id="2804533"/>
    <lineage>
        <taxon>Bacteria</taxon>
        <taxon>Pseudomonadati</taxon>
        <taxon>Pseudomonadota</taxon>
        <taxon>Alphaproteobacteria</taxon>
        <taxon>Acetobacterales</taxon>
        <taxon>Roseomonadaceae</taxon>
        <taxon>Belnapia</taxon>
    </lineage>
</organism>
<feature type="compositionally biased region" description="Polar residues" evidence="1">
    <location>
        <begin position="73"/>
        <end position="87"/>
    </location>
</feature>
<feature type="region of interest" description="Disordered" evidence="1">
    <location>
        <begin position="49"/>
        <end position="93"/>
    </location>
</feature>
<keyword evidence="3" id="KW-1185">Reference proteome</keyword>
<evidence type="ECO:0000313" key="2">
    <source>
        <dbReference type="EMBL" id="MBL6081555.1"/>
    </source>
</evidence>
<name>A0ABS1UAI8_9PROT</name>